<dbReference type="InterPro" id="IPR036388">
    <property type="entry name" value="WH-like_DNA-bd_sf"/>
</dbReference>
<feature type="domain" description="RNA polymerase sigma factor 70 region 4 type 2" evidence="6">
    <location>
        <begin position="79"/>
        <end position="129"/>
    </location>
</feature>
<evidence type="ECO:0000256" key="4">
    <source>
        <dbReference type="ARBA" id="ARBA00023163"/>
    </source>
</evidence>
<dbReference type="InterPro" id="IPR039425">
    <property type="entry name" value="RNA_pol_sigma-70-like"/>
</dbReference>
<protein>
    <submittedName>
        <fullName evidence="7">Sigma-70 family RNA polymerase sigma factor</fullName>
    </submittedName>
</protein>
<keyword evidence="3" id="KW-0731">Sigma factor</keyword>
<evidence type="ECO:0000259" key="6">
    <source>
        <dbReference type="Pfam" id="PF08281"/>
    </source>
</evidence>
<dbReference type="CDD" id="cd06171">
    <property type="entry name" value="Sigma70_r4"/>
    <property type="match status" value="1"/>
</dbReference>
<dbReference type="NCBIfam" id="TIGR02937">
    <property type="entry name" value="sigma70-ECF"/>
    <property type="match status" value="1"/>
</dbReference>
<evidence type="ECO:0000256" key="2">
    <source>
        <dbReference type="ARBA" id="ARBA00023015"/>
    </source>
</evidence>
<accession>A0A9D9I1E7</accession>
<dbReference type="PANTHER" id="PTHR43133">
    <property type="entry name" value="RNA POLYMERASE ECF-TYPE SIGMA FACTO"/>
    <property type="match status" value="1"/>
</dbReference>
<proteinExistence type="inferred from homology"/>
<keyword evidence="2" id="KW-0805">Transcription regulation</keyword>
<dbReference type="SUPFAM" id="SSF88946">
    <property type="entry name" value="Sigma2 domain of RNA polymerase sigma factors"/>
    <property type="match status" value="1"/>
</dbReference>
<dbReference type="Pfam" id="PF08281">
    <property type="entry name" value="Sigma70_r4_2"/>
    <property type="match status" value="1"/>
</dbReference>
<evidence type="ECO:0000259" key="5">
    <source>
        <dbReference type="Pfam" id="PF04542"/>
    </source>
</evidence>
<dbReference type="PANTHER" id="PTHR43133:SF60">
    <property type="entry name" value="RNA POLYMERASE SIGMA FACTOR SIGV"/>
    <property type="match status" value="1"/>
</dbReference>
<dbReference type="Proteomes" id="UP000823618">
    <property type="component" value="Unassembled WGS sequence"/>
</dbReference>
<evidence type="ECO:0000256" key="3">
    <source>
        <dbReference type="ARBA" id="ARBA00023082"/>
    </source>
</evidence>
<evidence type="ECO:0000313" key="8">
    <source>
        <dbReference type="Proteomes" id="UP000823618"/>
    </source>
</evidence>
<feature type="domain" description="RNA polymerase sigma-70 region 2" evidence="5">
    <location>
        <begin position="1"/>
        <end position="57"/>
    </location>
</feature>
<dbReference type="GO" id="GO:0016987">
    <property type="term" value="F:sigma factor activity"/>
    <property type="evidence" value="ECO:0007669"/>
    <property type="project" value="UniProtKB-KW"/>
</dbReference>
<feature type="non-terminal residue" evidence="7">
    <location>
        <position position="1"/>
    </location>
</feature>
<dbReference type="InterPro" id="IPR013249">
    <property type="entry name" value="RNA_pol_sigma70_r4_t2"/>
</dbReference>
<dbReference type="EMBL" id="JADIML010000152">
    <property type="protein sequence ID" value="MBO8463378.1"/>
    <property type="molecule type" value="Genomic_DNA"/>
</dbReference>
<dbReference type="Gene3D" id="1.10.10.10">
    <property type="entry name" value="Winged helix-like DNA-binding domain superfamily/Winged helix DNA-binding domain"/>
    <property type="match status" value="1"/>
</dbReference>
<dbReference type="SUPFAM" id="SSF88659">
    <property type="entry name" value="Sigma3 and sigma4 domains of RNA polymerase sigma factors"/>
    <property type="match status" value="1"/>
</dbReference>
<dbReference type="AlphaFoldDB" id="A0A9D9I1E7"/>
<keyword evidence="4" id="KW-0804">Transcription</keyword>
<dbReference type="InterPro" id="IPR013324">
    <property type="entry name" value="RNA_pol_sigma_r3/r4-like"/>
</dbReference>
<comment type="caution">
    <text evidence="7">The sequence shown here is derived from an EMBL/GenBank/DDBJ whole genome shotgun (WGS) entry which is preliminary data.</text>
</comment>
<reference evidence="7" key="1">
    <citation type="submission" date="2020-10" db="EMBL/GenBank/DDBJ databases">
        <authorList>
            <person name="Gilroy R."/>
        </authorList>
    </citation>
    <scope>NUCLEOTIDE SEQUENCE</scope>
    <source>
        <strain evidence="7">E3-2379</strain>
    </source>
</reference>
<dbReference type="InterPro" id="IPR007627">
    <property type="entry name" value="RNA_pol_sigma70_r2"/>
</dbReference>
<evidence type="ECO:0000256" key="1">
    <source>
        <dbReference type="ARBA" id="ARBA00010641"/>
    </source>
</evidence>
<dbReference type="GO" id="GO:0006352">
    <property type="term" value="P:DNA-templated transcription initiation"/>
    <property type="evidence" value="ECO:0007669"/>
    <property type="project" value="InterPro"/>
</dbReference>
<reference evidence="7" key="2">
    <citation type="journal article" date="2021" name="PeerJ">
        <title>Extensive microbial diversity within the chicken gut microbiome revealed by metagenomics and culture.</title>
        <authorList>
            <person name="Gilroy R."/>
            <person name="Ravi A."/>
            <person name="Getino M."/>
            <person name="Pursley I."/>
            <person name="Horton D.L."/>
            <person name="Alikhan N.F."/>
            <person name="Baker D."/>
            <person name="Gharbi K."/>
            <person name="Hall N."/>
            <person name="Watson M."/>
            <person name="Adriaenssens E.M."/>
            <person name="Foster-Nyarko E."/>
            <person name="Jarju S."/>
            <person name="Secka A."/>
            <person name="Antonio M."/>
            <person name="Oren A."/>
            <person name="Chaudhuri R.R."/>
            <person name="La Ragione R."/>
            <person name="Hildebrand F."/>
            <person name="Pallen M.J."/>
        </authorList>
    </citation>
    <scope>NUCLEOTIDE SEQUENCE</scope>
    <source>
        <strain evidence="7">E3-2379</strain>
    </source>
</reference>
<comment type="similarity">
    <text evidence="1">Belongs to the sigma-70 factor family. ECF subfamily.</text>
</comment>
<dbReference type="InterPro" id="IPR014284">
    <property type="entry name" value="RNA_pol_sigma-70_dom"/>
</dbReference>
<dbReference type="Gene3D" id="1.10.1740.10">
    <property type="match status" value="1"/>
</dbReference>
<evidence type="ECO:0000313" key="7">
    <source>
        <dbReference type="EMBL" id="MBO8463378.1"/>
    </source>
</evidence>
<sequence>LAYSYMKNREDAMDVVQESVYKAIRFSERLKELEQISSWVYQIVVRTALDTIRKQKREIIGMEEYQEEGREDQYEDVDLIKSLSVLSEEERGIIVLRYFEEHKLKEIATILAEPENTIKSKLYRALKKLKIELGTKDGEMA</sequence>
<gene>
    <name evidence="7" type="ORF">IAC13_05535</name>
</gene>
<dbReference type="Pfam" id="PF04542">
    <property type="entry name" value="Sigma70_r2"/>
    <property type="match status" value="1"/>
</dbReference>
<name>A0A9D9I1E7_9FIRM</name>
<organism evidence="7 8">
    <name type="scientific">Candidatus Scybalomonas excrementavium</name>
    <dbReference type="NCBI Taxonomy" id="2840943"/>
    <lineage>
        <taxon>Bacteria</taxon>
        <taxon>Bacillati</taxon>
        <taxon>Bacillota</taxon>
        <taxon>Clostridia</taxon>
        <taxon>Lachnospirales</taxon>
        <taxon>Lachnospiraceae</taxon>
        <taxon>Lachnospiraceae incertae sedis</taxon>
        <taxon>Candidatus Scybalomonas</taxon>
    </lineage>
</organism>
<dbReference type="GO" id="GO:0003677">
    <property type="term" value="F:DNA binding"/>
    <property type="evidence" value="ECO:0007669"/>
    <property type="project" value="InterPro"/>
</dbReference>
<dbReference type="InterPro" id="IPR013325">
    <property type="entry name" value="RNA_pol_sigma_r2"/>
</dbReference>